<feature type="transmembrane region" description="Helical" evidence="2">
    <location>
        <begin position="54"/>
        <end position="73"/>
    </location>
</feature>
<gene>
    <name evidence="3" type="ORF">NON19_00255</name>
</gene>
<keyword evidence="2" id="KW-0812">Transmembrane</keyword>
<keyword evidence="4" id="KW-1185">Reference proteome</keyword>
<evidence type="ECO:0000313" key="3">
    <source>
        <dbReference type="EMBL" id="MCQ4040488.1"/>
    </source>
</evidence>
<protein>
    <submittedName>
        <fullName evidence="3">Phage holin family protein</fullName>
    </submittedName>
</protein>
<reference evidence="3 4" key="1">
    <citation type="submission" date="2022-06" db="EMBL/GenBank/DDBJ databases">
        <title>Draft genome sequence of type strain Streptomyces rubrisoli DSM 42083.</title>
        <authorList>
            <person name="Duangmal K."/>
            <person name="Klaysubun C."/>
        </authorList>
    </citation>
    <scope>NUCLEOTIDE SEQUENCE [LARGE SCALE GENOMIC DNA]</scope>
    <source>
        <strain evidence="3 4">DSM 42083</strain>
    </source>
</reference>
<comment type="caution">
    <text evidence="3">The sequence shown here is derived from an EMBL/GenBank/DDBJ whole genome shotgun (WGS) entry which is preliminary data.</text>
</comment>
<dbReference type="EMBL" id="JANFNH010000001">
    <property type="protein sequence ID" value="MCQ4040488.1"/>
    <property type="molecule type" value="Genomic_DNA"/>
</dbReference>
<proteinExistence type="predicted"/>
<sequence>MTEQQPDQGSPTDSGTAAGGLSDAAGRLSQDVASLVRAEIDQTKAELVATVRRAGLGSAAVAGAGTCGVLTLVMTHQTVLRTLERRWPAHRAAAALTCVYATCAAALAWYGCDKLQQARAASRQALEQMGRETADS</sequence>
<organism evidence="3 4">
    <name type="scientific">Streptantibioticus rubrisoli</name>
    <dbReference type="NCBI Taxonomy" id="1387313"/>
    <lineage>
        <taxon>Bacteria</taxon>
        <taxon>Bacillati</taxon>
        <taxon>Actinomycetota</taxon>
        <taxon>Actinomycetes</taxon>
        <taxon>Kitasatosporales</taxon>
        <taxon>Streptomycetaceae</taxon>
        <taxon>Streptantibioticus</taxon>
    </lineage>
</organism>
<feature type="transmembrane region" description="Helical" evidence="2">
    <location>
        <begin position="93"/>
        <end position="112"/>
    </location>
</feature>
<accession>A0ABT1P7X5</accession>
<evidence type="ECO:0000256" key="2">
    <source>
        <dbReference type="SAM" id="Phobius"/>
    </source>
</evidence>
<name>A0ABT1P7X5_9ACTN</name>
<dbReference type="RefSeq" id="WP_255924439.1">
    <property type="nucleotide sequence ID" value="NZ_JANFNH010000001.1"/>
</dbReference>
<dbReference type="Proteomes" id="UP001206206">
    <property type="component" value="Unassembled WGS sequence"/>
</dbReference>
<dbReference type="InterPro" id="IPR009937">
    <property type="entry name" value="Phage_holin_3_6"/>
</dbReference>
<feature type="region of interest" description="Disordered" evidence="1">
    <location>
        <begin position="1"/>
        <end position="21"/>
    </location>
</feature>
<evidence type="ECO:0000256" key="1">
    <source>
        <dbReference type="SAM" id="MobiDB-lite"/>
    </source>
</evidence>
<keyword evidence="2" id="KW-1133">Transmembrane helix</keyword>
<evidence type="ECO:0000313" key="4">
    <source>
        <dbReference type="Proteomes" id="UP001206206"/>
    </source>
</evidence>
<feature type="compositionally biased region" description="Polar residues" evidence="1">
    <location>
        <begin position="1"/>
        <end position="15"/>
    </location>
</feature>
<dbReference type="Pfam" id="PF07332">
    <property type="entry name" value="Phage_holin_3_6"/>
    <property type="match status" value="1"/>
</dbReference>
<keyword evidence="2" id="KW-0472">Membrane</keyword>